<reference evidence="1 2" key="1">
    <citation type="submission" date="2014-06" db="EMBL/GenBank/DDBJ databases">
        <authorList>
            <consortium name="DOE Joint Genome Institute"/>
            <person name="Kuo A."/>
            <person name="Kohler A."/>
            <person name="Nagy L.G."/>
            <person name="Floudas D."/>
            <person name="Copeland A."/>
            <person name="Barry K.W."/>
            <person name="Cichocki N."/>
            <person name="Veneault-Fourrey C."/>
            <person name="LaButti K."/>
            <person name="Lindquist E.A."/>
            <person name="Lipzen A."/>
            <person name="Lundell T."/>
            <person name="Morin E."/>
            <person name="Murat C."/>
            <person name="Sun H."/>
            <person name="Tunlid A."/>
            <person name="Henrissat B."/>
            <person name="Grigoriev I.V."/>
            <person name="Hibbett D.S."/>
            <person name="Martin F."/>
            <person name="Nordberg H.P."/>
            <person name="Cantor M.N."/>
            <person name="Hua S.X."/>
        </authorList>
    </citation>
    <scope>NUCLEOTIDE SEQUENCE [LARGE SCALE GENOMIC DNA]</scope>
    <source>
        <strain evidence="1 2">ATCC 200175</strain>
    </source>
</reference>
<protein>
    <submittedName>
        <fullName evidence="1">Uncharacterized protein</fullName>
    </submittedName>
</protein>
<accession>A0A0C9U1N0</accession>
<proteinExistence type="predicted"/>
<evidence type="ECO:0000313" key="1">
    <source>
        <dbReference type="EMBL" id="KIJ13356.1"/>
    </source>
</evidence>
<reference evidence="2" key="2">
    <citation type="submission" date="2015-01" db="EMBL/GenBank/DDBJ databases">
        <title>Evolutionary Origins and Diversification of the Mycorrhizal Mutualists.</title>
        <authorList>
            <consortium name="DOE Joint Genome Institute"/>
            <consortium name="Mycorrhizal Genomics Consortium"/>
            <person name="Kohler A."/>
            <person name="Kuo A."/>
            <person name="Nagy L.G."/>
            <person name="Floudas D."/>
            <person name="Copeland A."/>
            <person name="Barry K.W."/>
            <person name="Cichocki N."/>
            <person name="Veneault-Fourrey C."/>
            <person name="LaButti K."/>
            <person name="Lindquist E.A."/>
            <person name="Lipzen A."/>
            <person name="Lundell T."/>
            <person name="Morin E."/>
            <person name="Murat C."/>
            <person name="Riley R."/>
            <person name="Ohm R."/>
            <person name="Sun H."/>
            <person name="Tunlid A."/>
            <person name="Henrissat B."/>
            <person name="Grigoriev I.V."/>
            <person name="Hibbett D.S."/>
            <person name="Martin F."/>
        </authorList>
    </citation>
    <scope>NUCLEOTIDE SEQUENCE [LARGE SCALE GENOMIC DNA]</scope>
    <source>
        <strain evidence="2">ATCC 200175</strain>
    </source>
</reference>
<evidence type="ECO:0000313" key="2">
    <source>
        <dbReference type="Proteomes" id="UP000053647"/>
    </source>
</evidence>
<keyword evidence="2" id="KW-1185">Reference proteome</keyword>
<gene>
    <name evidence="1" type="ORF">PAXINDRAFT_13920</name>
</gene>
<dbReference type="AlphaFoldDB" id="A0A0C9U1N0"/>
<name>A0A0C9U1N0_PAXIN</name>
<dbReference type="HOGENOM" id="CLU_083083_0_0_1"/>
<organism evidence="1 2">
    <name type="scientific">Paxillus involutus ATCC 200175</name>
    <dbReference type="NCBI Taxonomy" id="664439"/>
    <lineage>
        <taxon>Eukaryota</taxon>
        <taxon>Fungi</taxon>
        <taxon>Dikarya</taxon>
        <taxon>Basidiomycota</taxon>
        <taxon>Agaricomycotina</taxon>
        <taxon>Agaricomycetes</taxon>
        <taxon>Agaricomycetidae</taxon>
        <taxon>Boletales</taxon>
        <taxon>Paxilineae</taxon>
        <taxon>Paxillaceae</taxon>
        <taxon>Paxillus</taxon>
    </lineage>
</organism>
<dbReference type="EMBL" id="KN819353">
    <property type="protein sequence ID" value="KIJ13356.1"/>
    <property type="molecule type" value="Genomic_DNA"/>
</dbReference>
<dbReference type="OrthoDB" id="10355644at2759"/>
<dbReference type="Proteomes" id="UP000053647">
    <property type="component" value="Unassembled WGS sequence"/>
</dbReference>
<sequence length="223" mass="24587">MVSRNSNVTGATATMLCTKLESRCPFPFENSDSHGSLLPDLSIELSLPDARYEKNQKKIEISVDDKVKWSYKWTNTFAPPLDQDLLSTLSSTVRVSLSGEHRFRRHPLGSYSTRIVDFLLDTDKPLILKDDRHGACATITMRLSPVVDYQKALGASVDASLARLDANPRLAEGLDDVDQAVSAMQTMDYAVETSGQYIVPLGQALRLMIKLIDNVAEVGTSIP</sequence>